<feature type="compositionally biased region" description="Basic and acidic residues" evidence="1">
    <location>
        <begin position="1"/>
        <end position="10"/>
    </location>
</feature>
<organism evidence="4 5">
    <name type="scientific">Oedothorax gibbosus</name>
    <dbReference type="NCBI Taxonomy" id="931172"/>
    <lineage>
        <taxon>Eukaryota</taxon>
        <taxon>Metazoa</taxon>
        <taxon>Ecdysozoa</taxon>
        <taxon>Arthropoda</taxon>
        <taxon>Chelicerata</taxon>
        <taxon>Arachnida</taxon>
        <taxon>Araneae</taxon>
        <taxon>Araneomorphae</taxon>
        <taxon>Entelegynae</taxon>
        <taxon>Araneoidea</taxon>
        <taxon>Linyphiidae</taxon>
        <taxon>Erigoninae</taxon>
        <taxon>Oedothorax</taxon>
    </lineage>
</organism>
<feature type="region of interest" description="Disordered" evidence="1">
    <location>
        <begin position="1"/>
        <end position="22"/>
    </location>
</feature>
<keyword evidence="5" id="KW-1185">Reference proteome</keyword>
<comment type="caution">
    <text evidence="4">The sequence shown here is derived from an EMBL/GenBank/DDBJ whole genome shotgun (WGS) entry which is preliminary data.</text>
</comment>
<dbReference type="InterPro" id="IPR021896">
    <property type="entry name" value="THAP9-like_HTH"/>
</dbReference>
<proteinExistence type="predicted"/>
<feature type="domain" description="THAP9-like helix-turn-helix" evidence="2">
    <location>
        <begin position="142"/>
        <end position="207"/>
    </location>
</feature>
<evidence type="ECO:0000259" key="2">
    <source>
        <dbReference type="Pfam" id="PF12017"/>
    </source>
</evidence>
<evidence type="ECO:0000256" key="1">
    <source>
        <dbReference type="SAM" id="MobiDB-lite"/>
    </source>
</evidence>
<reference evidence="4 5" key="1">
    <citation type="journal article" date="2022" name="Nat. Ecol. Evol.">
        <title>A masculinizing supergene underlies an exaggerated male reproductive morph in a spider.</title>
        <authorList>
            <person name="Hendrickx F."/>
            <person name="De Corte Z."/>
            <person name="Sonet G."/>
            <person name="Van Belleghem S.M."/>
            <person name="Kostlbacher S."/>
            <person name="Vangestel C."/>
        </authorList>
    </citation>
    <scope>NUCLEOTIDE SEQUENCE [LARGE SCALE GENOMIC DNA]</scope>
    <source>
        <strain evidence="4">W744_W776</strain>
    </source>
</reference>
<dbReference type="EMBL" id="JAFNEN010000888">
    <property type="protein sequence ID" value="KAG8176394.1"/>
    <property type="molecule type" value="Genomic_DNA"/>
</dbReference>
<evidence type="ECO:0000259" key="3">
    <source>
        <dbReference type="Pfam" id="PF21787"/>
    </source>
</evidence>
<dbReference type="Pfam" id="PF21787">
    <property type="entry name" value="TNP-like_RNaseH_N"/>
    <property type="match status" value="1"/>
</dbReference>
<evidence type="ECO:0000313" key="4">
    <source>
        <dbReference type="EMBL" id="KAG8176394.1"/>
    </source>
</evidence>
<gene>
    <name evidence="4" type="ORF">JTE90_020178</name>
</gene>
<evidence type="ECO:0000313" key="5">
    <source>
        <dbReference type="Proteomes" id="UP000827092"/>
    </source>
</evidence>
<dbReference type="InterPro" id="IPR048365">
    <property type="entry name" value="TNP-like_RNaseH_N"/>
</dbReference>
<name>A0AAV6TYJ0_9ARAC</name>
<accession>A0AAV6TYJ0</accession>
<sequence length="252" mass="29309">MHKLQKKVDDESFETEEPTDNFQDICDIESTLSKEKALEELNTSLTDIRESQFKFHAVPSHMKSSYVKRKLDSACSTMKNKVCKVLEKDFSPEKSEHIPKNIQEKASDLDRLVEMIKEKLETPVTRREKIQLLTLAPILWSRRKVSEENKVLLQNFKRLEMPISKEKYPPELRRFALTLNFYSAKAYDYVTQTFQCNLPHPTTLRKWYKSINGSPGFTSEAFAALKENAKEGKTKINCALMVDEMVIKNHVE</sequence>
<dbReference type="Pfam" id="PF12017">
    <property type="entry name" value="Tnp_P_element"/>
    <property type="match status" value="1"/>
</dbReference>
<dbReference type="AlphaFoldDB" id="A0AAV6TYJ0"/>
<feature type="domain" description="Transposable element P transposase-like RNase H" evidence="3">
    <location>
        <begin position="214"/>
        <end position="252"/>
    </location>
</feature>
<dbReference type="Proteomes" id="UP000827092">
    <property type="component" value="Unassembled WGS sequence"/>
</dbReference>
<protein>
    <submittedName>
        <fullName evidence="4">Uncharacterized protein</fullName>
    </submittedName>
</protein>